<dbReference type="Pfam" id="PF00132">
    <property type="entry name" value="Hexapep"/>
    <property type="match status" value="1"/>
</dbReference>
<dbReference type="Gene3D" id="2.160.10.10">
    <property type="entry name" value="Hexapeptide repeat proteins"/>
    <property type="match status" value="1"/>
</dbReference>
<keyword evidence="2" id="KW-0808">Transferase</keyword>
<dbReference type="PANTHER" id="PTHR23416:SF23">
    <property type="entry name" value="ACETYLTRANSFERASE C18B11.09C-RELATED"/>
    <property type="match status" value="1"/>
</dbReference>
<comment type="similarity">
    <text evidence="1">Belongs to the transferase hexapeptide repeat family.</text>
</comment>
<gene>
    <name evidence="6" type="ORF">LJ725_26930</name>
</gene>
<proteinExistence type="inferred from homology"/>
<evidence type="ECO:0000256" key="3">
    <source>
        <dbReference type="ARBA" id="ARBA00022737"/>
    </source>
</evidence>
<dbReference type="InterPro" id="IPR018357">
    <property type="entry name" value="Hexapep_transf_CS"/>
</dbReference>
<dbReference type="CDD" id="cd03357">
    <property type="entry name" value="LbH_MAT_GAT"/>
    <property type="match status" value="1"/>
</dbReference>
<dbReference type="InterPro" id="IPR001451">
    <property type="entry name" value="Hexapep"/>
</dbReference>
<dbReference type="PANTHER" id="PTHR23416">
    <property type="entry name" value="SIALIC ACID SYNTHASE-RELATED"/>
    <property type="match status" value="1"/>
</dbReference>
<keyword evidence="4" id="KW-0012">Acyltransferase</keyword>
<dbReference type="EMBL" id="JAJISD010000016">
    <property type="protein sequence ID" value="MCC8432622.1"/>
    <property type="molecule type" value="Genomic_DNA"/>
</dbReference>
<dbReference type="SUPFAM" id="SSF51161">
    <property type="entry name" value="Trimeric LpxA-like enzymes"/>
    <property type="match status" value="1"/>
</dbReference>
<comment type="caution">
    <text evidence="6">The sequence shown here is derived from an EMBL/GenBank/DDBJ whole genome shotgun (WGS) entry which is preliminary data.</text>
</comment>
<evidence type="ECO:0000313" key="7">
    <source>
        <dbReference type="Proteomes" id="UP001198862"/>
    </source>
</evidence>
<evidence type="ECO:0000313" key="6">
    <source>
        <dbReference type="EMBL" id="MCC8432622.1"/>
    </source>
</evidence>
<dbReference type="InterPro" id="IPR011004">
    <property type="entry name" value="Trimer_LpxA-like_sf"/>
</dbReference>
<dbReference type="SMART" id="SM01266">
    <property type="entry name" value="Mac"/>
    <property type="match status" value="1"/>
</dbReference>
<dbReference type="PROSITE" id="PS00101">
    <property type="entry name" value="HEXAPEP_TRANSFERASES"/>
    <property type="match status" value="1"/>
</dbReference>
<accession>A0ABS8L2P6</accession>
<name>A0ABS8L2P6_9HYPH</name>
<keyword evidence="7" id="KW-1185">Reference proteome</keyword>
<evidence type="ECO:0000256" key="2">
    <source>
        <dbReference type="ARBA" id="ARBA00022679"/>
    </source>
</evidence>
<dbReference type="InterPro" id="IPR051159">
    <property type="entry name" value="Hexapeptide_acetyltransf"/>
</dbReference>
<evidence type="ECO:0000259" key="5">
    <source>
        <dbReference type="SMART" id="SM01266"/>
    </source>
</evidence>
<dbReference type="InterPro" id="IPR024688">
    <property type="entry name" value="Mac_dom"/>
</dbReference>
<reference evidence="6 7" key="1">
    <citation type="submission" date="2021-11" db="EMBL/GenBank/DDBJ databases">
        <authorList>
            <person name="Lee D.-H."/>
            <person name="Kim S.-B."/>
        </authorList>
    </citation>
    <scope>NUCLEOTIDE SEQUENCE [LARGE SCALE GENOMIC DNA]</scope>
    <source>
        <strain evidence="6 7">KCTC 52223</strain>
    </source>
</reference>
<feature type="domain" description="Maltose/galactoside acetyltransferase" evidence="5">
    <location>
        <begin position="1"/>
        <end position="52"/>
    </location>
</feature>
<protein>
    <submittedName>
        <fullName evidence="6">Sugar O-acetyltransferase</fullName>
    </submittedName>
</protein>
<keyword evidence="3" id="KW-0677">Repeat</keyword>
<sequence length="176" mass="18492">MLAGELYVAAGEELTADARRVAGWMDRYNGSIAATQRDHAALLREIMAEVGEGAYIRPPFRCDYGYNISLGKGVFLNFNCVILDVVKVAIGDRTQIGPGVQILTADHPRDPAQRRAGLEFGRPVTIGADVWIGGGAIVLPGVTIGDGAIVGAGAVVTRDVRPGATVVGNPARERPA</sequence>
<evidence type="ECO:0000256" key="1">
    <source>
        <dbReference type="ARBA" id="ARBA00007274"/>
    </source>
</evidence>
<organism evidence="6 7">
    <name type="scientific">Reyranella aquatilis</name>
    <dbReference type="NCBI Taxonomy" id="2035356"/>
    <lineage>
        <taxon>Bacteria</taxon>
        <taxon>Pseudomonadati</taxon>
        <taxon>Pseudomonadota</taxon>
        <taxon>Alphaproteobacteria</taxon>
        <taxon>Hyphomicrobiales</taxon>
        <taxon>Reyranellaceae</taxon>
        <taxon>Reyranella</taxon>
    </lineage>
</organism>
<dbReference type="Pfam" id="PF12464">
    <property type="entry name" value="Mac"/>
    <property type="match status" value="1"/>
</dbReference>
<evidence type="ECO:0000256" key="4">
    <source>
        <dbReference type="ARBA" id="ARBA00023315"/>
    </source>
</evidence>
<dbReference type="Proteomes" id="UP001198862">
    <property type="component" value="Unassembled WGS sequence"/>
</dbReference>